<evidence type="ECO:0000256" key="1">
    <source>
        <dbReference type="SAM" id="Phobius"/>
    </source>
</evidence>
<protein>
    <submittedName>
        <fullName evidence="2">Uncharacterized protein</fullName>
    </submittedName>
</protein>
<evidence type="ECO:0000313" key="3">
    <source>
        <dbReference type="Proteomes" id="UP000218965"/>
    </source>
</evidence>
<evidence type="ECO:0000313" key="2">
    <source>
        <dbReference type="EMBL" id="BAU31044.1"/>
    </source>
</evidence>
<organism evidence="2 3">
    <name type="scientific">Microcella alkaliphila</name>
    <dbReference type="NCBI Taxonomy" id="279828"/>
    <lineage>
        <taxon>Bacteria</taxon>
        <taxon>Bacillati</taxon>
        <taxon>Actinomycetota</taxon>
        <taxon>Actinomycetes</taxon>
        <taxon>Micrococcales</taxon>
        <taxon>Microbacteriaceae</taxon>
        <taxon>Microcella</taxon>
    </lineage>
</organism>
<dbReference type="KEGG" id="malk:MalAC0309_0166"/>
<proteinExistence type="predicted"/>
<reference evidence="2 3" key="2">
    <citation type="submission" date="2016-01" db="EMBL/GenBank/DDBJ databases">
        <title>Microcella alkaliphila JAM AC0309 whole genome shotgun sequence.</title>
        <authorList>
            <person name="Kurata A."/>
            <person name="Hirose Y."/>
            <person name="Kishimoto N."/>
            <person name="Kobayashi T."/>
        </authorList>
    </citation>
    <scope>NUCLEOTIDE SEQUENCE [LARGE SCALE GENOMIC DNA]</scope>
    <source>
        <strain evidence="2 3">JAM AC0309</strain>
    </source>
</reference>
<dbReference type="EMBL" id="AP017315">
    <property type="protein sequence ID" value="BAU31044.1"/>
    <property type="molecule type" value="Genomic_DNA"/>
</dbReference>
<accession>A0A0U5B5B0</accession>
<keyword evidence="1" id="KW-1133">Transmembrane helix</keyword>
<keyword evidence="1" id="KW-0812">Transmembrane</keyword>
<dbReference type="AlphaFoldDB" id="A0A0U5B5B0"/>
<dbReference type="RefSeq" id="WP_096419996.1">
    <property type="nucleotide sequence ID" value="NZ_AP017315.1"/>
</dbReference>
<name>A0A0U5B5B0_9MICO</name>
<keyword evidence="1" id="KW-0472">Membrane</keyword>
<gene>
    <name evidence="2" type="ORF">MalAC0309_0166</name>
</gene>
<feature type="transmembrane region" description="Helical" evidence="1">
    <location>
        <begin position="40"/>
        <end position="63"/>
    </location>
</feature>
<feature type="transmembrane region" description="Helical" evidence="1">
    <location>
        <begin position="16"/>
        <end position="34"/>
    </location>
</feature>
<sequence length="84" mass="9284">MTDKTPRRERLRPGELVGLAAVVAAFIGLIIFMVTRDWLLAVIFFGATFVIDLLVLAMLMLAVTPNRPADGERWAAEQQGGEQQ</sequence>
<dbReference type="Proteomes" id="UP000218965">
    <property type="component" value="Chromosome"/>
</dbReference>
<reference evidence="3" key="1">
    <citation type="submission" date="2015-12" db="EMBL/GenBank/DDBJ databases">
        <authorList>
            <person name="Shamseldin A."/>
            <person name="Moawad H."/>
            <person name="Abd El-Rahim W.M."/>
            <person name="Sadowsky M.J."/>
        </authorList>
    </citation>
    <scope>NUCLEOTIDE SEQUENCE [LARGE SCALE GENOMIC DNA]</scope>
    <source>
        <strain evidence="3">JAM AC0309</strain>
    </source>
</reference>